<dbReference type="eggNOG" id="arCOG01171">
    <property type="taxonomic scope" value="Archaea"/>
</dbReference>
<accession>B8GFS0</accession>
<sequence length="234" mass="27017">MSVDEERVRMGIDGLDEMLSGGLIPGSFAAIVGTYGTGKTTFALQFIWEGLIRGETAIYITLEESEESIVRYMQVKSWDIDQYRNTTFFVLKLDPTNFNLSINSIRNDLPPLIKKYNAKRVVFDPISLFEDLFDTDSARRHELFRFVDMLRSEDCTVLMTSEADKDNQYSSRHNLIEYLVDTVILLRYIRSNESSQVHLALEVVKMRLSAHSREIKPYEILSDRVNVYSEANVF</sequence>
<evidence type="ECO:0000259" key="3">
    <source>
        <dbReference type="PROSITE" id="PS51146"/>
    </source>
</evidence>
<dbReference type="OrthoDB" id="27015at2157"/>
<dbReference type="InterPro" id="IPR003593">
    <property type="entry name" value="AAA+_ATPase"/>
</dbReference>
<dbReference type="NCBIfam" id="TIGR03880">
    <property type="entry name" value="KaiC_arch_3"/>
    <property type="match status" value="1"/>
</dbReference>
<evidence type="ECO:0000313" key="5">
    <source>
        <dbReference type="Proteomes" id="UP000002457"/>
    </source>
</evidence>
<gene>
    <name evidence="4" type="ordered locus">Mpal_2689</name>
</gene>
<dbReference type="Pfam" id="PF06745">
    <property type="entry name" value="ATPase"/>
    <property type="match status" value="1"/>
</dbReference>
<dbReference type="InterPro" id="IPR010624">
    <property type="entry name" value="KaiC_dom"/>
</dbReference>
<organism evidence="4 5">
    <name type="scientific">Methanosphaerula palustris (strain ATCC BAA-1556 / DSM 19958 / E1-9c)</name>
    <dbReference type="NCBI Taxonomy" id="521011"/>
    <lineage>
        <taxon>Archaea</taxon>
        <taxon>Methanobacteriati</taxon>
        <taxon>Methanobacteriota</taxon>
        <taxon>Stenosarchaea group</taxon>
        <taxon>Methanomicrobia</taxon>
        <taxon>Methanomicrobiales</taxon>
        <taxon>Methanoregulaceae</taxon>
        <taxon>Methanosphaerula</taxon>
    </lineage>
</organism>
<keyword evidence="1" id="KW-0547">Nucleotide-binding</keyword>
<dbReference type="AlphaFoldDB" id="B8GFS0"/>
<dbReference type="PANTHER" id="PTHR43637:SF1">
    <property type="entry name" value="UPF0273 PROTEIN TM_0370"/>
    <property type="match status" value="1"/>
</dbReference>
<dbReference type="InterPro" id="IPR014774">
    <property type="entry name" value="KaiC-like_dom"/>
</dbReference>
<dbReference type="GeneID" id="7272511"/>
<proteinExistence type="predicted"/>
<evidence type="ECO:0000256" key="1">
    <source>
        <dbReference type="ARBA" id="ARBA00022741"/>
    </source>
</evidence>
<dbReference type="EMBL" id="CP001338">
    <property type="protein sequence ID" value="ACL17953.1"/>
    <property type="molecule type" value="Genomic_DNA"/>
</dbReference>
<evidence type="ECO:0000313" key="4">
    <source>
        <dbReference type="EMBL" id="ACL17953.1"/>
    </source>
</evidence>
<keyword evidence="5" id="KW-1185">Reference proteome</keyword>
<feature type="domain" description="KaiC" evidence="3">
    <location>
        <begin position="6"/>
        <end position="234"/>
    </location>
</feature>
<dbReference type="Proteomes" id="UP000002457">
    <property type="component" value="Chromosome"/>
</dbReference>
<dbReference type="InterPro" id="IPR022420">
    <property type="entry name" value="Circ_KaiC_arc"/>
</dbReference>
<dbReference type="Gene3D" id="3.40.50.300">
    <property type="entry name" value="P-loop containing nucleotide triphosphate hydrolases"/>
    <property type="match status" value="1"/>
</dbReference>
<dbReference type="HOGENOM" id="CLU_023669_2_2_2"/>
<name>B8GFS0_METPE</name>
<evidence type="ECO:0000256" key="2">
    <source>
        <dbReference type="ARBA" id="ARBA00022840"/>
    </source>
</evidence>
<dbReference type="GO" id="GO:0005524">
    <property type="term" value="F:ATP binding"/>
    <property type="evidence" value="ECO:0007669"/>
    <property type="project" value="UniProtKB-KW"/>
</dbReference>
<keyword evidence="2" id="KW-0067">ATP-binding</keyword>
<dbReference type="KEGG" id="mpl:Mpal_2689"/>
<dbReference type="RefSeq" id="WP_012619272.1">
    <property type="nucleotide sequence ID" value="NC_011832.1"/>
</dbReference>
<dbReference type="PANTHER" id="PTHR43637">
    <property type="entry name" value="UPF0273 PROTEIN TM_0370"/>
    <property type="match status" value="1"/>
</dbReference>
<dbReference type="PROSITE" id="PS51146">
    <property type="entry name" value="KAIC"/>
    <property type="match status" value="1"/>
</dbReference>
<dbReference type="InterPro" id="IPR027417">
    <property type="entry name" value="P-loop_NTPase"/>
</dbReference>
<dbReference type="STRING" id="521011.Mpal_2689"/>
<protein>
    <submittedName>
        <fullName evidence="4">Putative circadian clock protein, KaiC</fullName>
    </submittedName>
</protein>
<reference evidence="4 5" key="1">
    <citation type="journal article" date="2015" name="Genome Announc.">
        <title>Complete Genome Sequence of Methanosphaerula palustris E1-9CT, a Hydrogenotrophic Methanogen Isolated from a Minerotrophic Fen Peatland.</title>
        <authorList>
            <person name="Cadillo-Quiroz H."/>
            <person name="Browne P."/>
            <person name="Kyrpides N."/>
            <person name="Woyke T."/>
            <person name="Goodwin L."/>
            <person name="Detter C."/>
            <person name="Yavitt J.B."/>
            <person name="Zinder S.H."/>
        </authorList>
    </citation>
    <scope>NUCLEOTIDE SEQUENCE [LARGE SCALE GENOMIC DNA]</scope>
    <source>
        <strain evidence="5">ATCC BAA-1556 / DSM 19958 / E1-9c</strain>
    </source>
</reference>
<dbReference type="SUPFAM" id="SSF52540">
    <property type="entry name" value="P-loop containing nucleoside triphosphate hydrolases"/>
    <property type="match status" value="1"/>
</dbReference>
<dbReference type="SMART" id="SM00382">
    <property type="entry name" value="AAA"/>
    <property type="match status" value="1"/>
</dbReference>